<dbReference type="PATRIC" id="fig|1006576.9.peg.479"/>
<reference evidence="3" key="1">
    <citation type="submission" date="2014-11" db="EMBL/GenBank/DDBJ databases">
        <authorList>
            <person name="Wibberg D."/>
        </authorList>
    </citation>
    <scope>NUCLEOTIDE SEQUENCE [LARGE SCALE GENOMIC DNA]</scope>
    <source>
        <strain evidence="3">L3</strain>
    </source>
</reference>
<dbReference type="GO" id="GO:0042578">
    <property type="term" value="F:phosphoric ester hydrolase activity"/>
    <property type="evidence" value="ECO:0007669"/>
    <property type="project" value="TreeGrafter"/>
</dbReference>
<dbReference type="InterPro" id="IPR004013">
    <property type="entry name" value="PHP_dom"/>
</dbReference>
<dbReference type="Pfam" id="PF02811">
    <property type="entry name" value="PHP"/>
    <property type="match status" value="1"/>
</dbReference>
<keyword evidence="3" id="KW-1185">Reference proteome</keyword>
<proteinExistence type="predicted"/>
<dbReference type="PANTHER" id="PTHR36928:SF1">
    <property type="entry name" value="PHOSPHATASE YCDX-RELATED"/>
    <property type="match status" value="1"/>
</dbReference>
<dbReference type="GO" id="GO:0005829">
    <property type="term" value="C:cytosol"/>
    <property type="evidence" value="ECO:0007669"/>
    <property type="project" value="TreeGrafter"/>
</dbReference>
<evidence type="ECO:0000313" key="2">
    <source>
        <dbReference type="EMBL" id="CEP77810.1"/>
    </source>
</evidence>
<feature type="domain" description="Polymerase/histidinol phosphatase N-terminal" evidence="1">
    <location>
        <begin position="5"/>
        <end position="79"/>
    </location>
</feature>
<evidence type="ECO:0000259" key="1">
    <source>
        <dbReference type="SMART" id="SM00481"/>
    </source>
</evidence>
<dbReference type="OrthoDB" id="9808747at2"/>
<sequence>MKKVYDFHTHTLLSDGALICSEQIRHAQINNYGAIAITDHVDASNIDFILNSLNKFIDTEKKYFKNIEIIPGVEVTHVPPVIINDIARYAKEKGAKIVVVHGETIVEPVYEGTNHYAVRSKYVDILAHPGIISEEDVKEAASNGVFLELSARNGHSLSNGHVCKLAKKFGVKLLVNSDAHEPDDFLNYEFAFKIAISCGVEYEEAIEILEKNPELLLKRCY</sequence>
<dbReference type="PANTHER" id="PTHR36928">
    <property type="entry name" value="PHOSPHATASE YCDX-RELATED"/>
    <property type="match status" value="1"/>
</dbReference>
<gene>
    <name evidence="2" type="ORF">DTL3_0488</name>
</gene>
<dbReference type="GO" id="GO:0008270">
    <property type="term" value="F:zinc ion binding"/>
    <property type="evidence" value="ECO:0007669"/>
    <property type="project" value="TreeGrafter"/>
</dbReference>
<dbReference type="Proteomes" id="UP000032809">
    <property type="component" value="Chromosome I"/>
</dbReference>
<name>A0A0C7P0Q9_DEFTU</name>
<dbReference type="STRING" id="1006576.DTL3_0488"/>
<dbReference type="InterPro" id="IPR050243">
    <property type="entry name" value="PHP_phosphatase"/>
</dbReference>
<dbReference type="InterPro" id="IPR016195">
    <property type="entry name" value="Pol/histidinol_Pase-like"/>
</dbReference>
<accession>A0A0C7P0Q9</accession>
<dbReference type="AlphaFoldDB" id="A0A0C7P0Q9"/>
<dbReference type="SUPFAM" id="SSF89550">
    <property type="entry name" value="PHP domain-like"/>
    <property type="match status" value="1"/>
</dbReference>
<organism evidence="2 3">
    <name type="scientific">Defluviitoga tunisiensis</name>
    <dbReference type="NCBI Taxonomy" id="1006576"/>
    <lineage>
        <taxon>Bacteria</taxon>
        <taxon>Thermotogati</taxon>
        <taxon>Thermotogota</taxon>
        <taxon>Thermotogae</taxon>
        <taxon>Petrotogales</taxon>
        <taxon>Petrotogaceae</taxon>
        <taxon>Defluviitoga</taxon>
    </lineage>
</organism>
<dbReference type="HOGENOM" id="CLU_106253_0_0_0"/>
<dbReference type="RefSeq" id="WP_045087371.1">
    <property type="nucleotide sequence ID" value="NZ_LN824141.1"/>
</dbReference>
<dbReference type="SMART" id="SM00481">
    <property type="entry name" value="POLIIIAc"/>
    <property type="match status" value="1"/>
</dbReference>
<dbReference type="CDD" id="cd07432">
    <property type="entry name" value="PHP_HisPPase"/>
    <property type="match status" value="1"/>
</dbReference>
<dbReference type="KEGG" id="dtn:DTL3_0488"/>
<protein>
    <recommendedName>
        <fullName evidence="1">Polymerase/histidinol phosphatase N-terminal domain-containing protein</fullName>
    </recommendedName>
</protein>
<dbReference type="EMBL" id="LN824141">
    <property type="protein sequence ID" value="CEP77810.1"/>
    <property type="molecule type" value="Genomic_DNA"/>
</dbReference>
<dbReference type="InterPro" id="IPR003141">
    <property type="entry name" value="Pol/His_phosphatase_N"/>
</dbReference>
<dbReference type="Gene3D" id="3.20.20.140">
    <property type="entry name" value="Metal-dependent hydrolases"/>
    <property type="match status" value="1"/>
</dbReference>
<evidence type="ECO:0000313" key="3">
    <source>
        <dbReference type="Proteomes" id="UP000032809"/>
    </source>
</evidence>
<dbReference type="NCBIfam" id="NF004981">
    <property type="entry name" value="PRK06361.1"/>
    <property type="match status" value="1"/>
</dbReference>